<reference evidence="2" key="1">
    <citation type="submission" date="2020-05" db="EMBL/GenBank/DDBJ databases">
        <authorList>
            <person name="Chiriac C."/>
            <person name="Salcher M."/>
            <person name="Ghai R."/>
            <person name="Kavagutti S V."/>
        </authorList>
    </citation>
    <scope>NUCLEOTIDE SEQUENCE</scope>
</reference>
<dbReference type="AlphaFoldDB" id="A0A6J7AH01"/>
<gene>
    <name evidence="2" type="ORF">UFOPK3139_01618</name>
</gene>
<name>A0A6J7AH01_9ZZZZ</name>
<sequence length="81" mass="7471">MARIDQGLTDGKITAETAATIKAGVPAMVTAMLDGTAPHGGPGGPGGDGPGRPDGDGPGGDGPGRPGGHGPGRPGGPGPGR</sequence>
<feature type="region of interest" description="Disordered" evidence="1">
    <location>
        <begin position="32"/>
        <end position="81"/>
    </location>
</feature>
<accession>A0A6J7AH01</accession>
<dbReference type="EMBL" id="CAFABA010000063">
    <property type="protein sequence ID" value="CAB4832204.1"/>
    <property type="molecule type" value="Genomic_DNA"/>
</dbReference>
<protein>
    <submittedName>
        <fullName evidence="2">Unannotated protein</fullName>
    </submittedName>
</protein>
<feature type="compositionally biased region" description="Gly residues" evidence="1">
    <location>
        <begin position="38"/>
        <end position="73"/>
    </location>
</feature>
<evidence type="ECO:0000256" key="1">
    <source>
        <dbReference type="SAM" id="MobiDB-lite"/>
    </source>
</evidence>
<organism evidence="2">
    <name type="scientific">freshwater metagenome</name>
    <dbReference type="NCBI Taxonomy" id="449393"/>
    <lineage>
        <taxon>unclassified sequences</taxon>
        <taxon>metagenomes</taxon>
        <taxon>ecological metagenomes</taxon>
    </lineage>
</organism>
<proteinExistence type="predicted"/>
<evidence type="ECO:0000313" key="2">
    <source>
        <dbReference type="EMBL" id="CAB4832204.1"/>
    </source>
</evidence>